<dbReference type="SMART" id="SM00418">
    <property type="entry name" value="HTH_ARSR"/>
    <property type="match status" value="1"/>
</dbReference>
<feature type="domain" description="HTH arsR-type" evidence="1">
    <location>
        <begin position="247"/>
        <end position="323"/>
    </location>
</feature>
<comment type="caution">
    <text evidence="2">The sequence shown here is derived from an EMBL/GenBank/DDBJ whole genome shotgun (WGS) entry which is preliminary data.</text>
</comment>
<dbReference type="SUPFAM" id="SSF46785">
    <property type="entry name" value="Winged helix' DNA-binding domain"/>
    <property type="match status" value="1"/>
</dbReference>
<gene>
    <name evidence="2" type="ORF">Sipo8835_43980</name>
</gene>
<dbReference type="InterPro" id="IPR036388">
    <property type="entry name" value="WH-like_DNA-bd_sf"/>
</dbReference>
<dbReference type="InterPro" id="IPR011991">
    <property type="entry name" value="ArsR-like_HTH"/>
</dbReference>
<name>A0AAE9AVG8_9ACTN</name>
<dbReference type="GO" id="GO:0003700">
    <property type="term" value="F:DNA-binding transcription factor activity"/>
    <property type="evidence" value="ECO:0007669"/>
    <property type="project" value="InterPro"/>
</dbReference>
<dbReference type="AlphaFoldDB" id="A0AAE9AVG8"/>
<dbReference type="CDD" id="cd00090">
    <property type="entry name" value="HTH_ARSR"/>
    <property type="match status" value="1"/>
</dbReference>
<dbReference type="Pfam" id="PF01022">
    <property type="entry name" value="HTH_5"/>
    <property type="match status" value="1"/>
</dbReference>
<dbReference type="InterPro" id="IPR036390">
    <property type="entry name" value="WH_DNA-bd_sf"/>
</dbReference>
<evidence type="ECO:0000313" key="2">
    <source>
        <dbReference type="EMBL" id="TQE16008.1"/>
    </source>
</evidence>
<dbReference type="RefSeq" id="WP_141586263.1">
    <property type="nucleotide sequence ID" value="NZ_SPAY01000002.1"/>
</dbReference>
<proteinExistence type="predicted"/>
<evidence type="ECO:0000259" key="1">
    <source>
        <dbReference type="SMART" id="SM00418"/>
    </source>
</evidence>
<dbReference type="Proteomes" id="UP000318720">
    <property type="component" value="Unassembled WGS sequence"/>
</dbReference>
<sequence>MLRIIFTAEDLARTRVATGPDPLWEITNSVQTLQRRDGRAVFGVWRRAARNRISADSRKLAHLLPPHGYSPDFLTPSIGGGRLAAAVDAVLSTPRRRLDTDLGRLAASRSVPLWVGRLAQGHLSSLDTLGTALHTYQAEALTPYWPRIRAHVEADSVVRRHTLRTRGAHGLLAGFGPHIRWRPPVLEVDYPVSQTLCLDGRGLTLQPSYFCWPTPVSLLDPALPPVLVYPVLHDVRPGPERRQDPLAALSALMGPVRADVLVSARIGRTTGELARHLAVSNPAVSQHTSVLRNAGLLITVRQGGRALHVTTAQGRALIDSAEYGSL</sequence>
<dbReference type="InterPro" id="IPR001845">
    <property type="entry name" value="HTH_ArsR_DNA-bd_dom"/>
</dbReference>
<protein>
    <submittedName>
        <fullName evidence="2">Transcriptional regulator</fullName>
    </submittedName>
</protein>
<accession>A0AAE9AVG8</accession>
<dbReference type="EMBL" id="SPAZ01000358">
    <property type="protein sequence ID" value="TQE16008.1"/>
    <property type="molecule type" value="Genomic_DNA"/>
</dbReference>
<evidence type="ECO:0000313" key="3">
    <source>
        <dbReference type="Proteomes" id="UP000318720"/>
    </source>
</evidence>
<reference evidence="2 3" key="1">
    <citation type="submission" date="2019-03" db="EMBL/GenBank/DDBJ databases">
        <title>Comparative genomic analyses of the sweetpotato soil rot pathogen, Streptomyces ipomoeae.</title>
        <authorList>
            <person name="Ruschel Soares N."/>
            <person name="Badger J.H."/>
            <person name="Huguet-Tapia J.C."/>
            <person name="Clark C.A."/>
            <person name="Pettis G.S."/>
        </authorList>
    </citation>
    <scope>NUCLEOTIDE SEQUENCE [LARGE SCALE GENOMIC DNA]</scope>
    <source>
        <strain evidence="2 3">88-35</strain>
    </source>
</reference>
<dbReference type="Gene3D" id="1.10.10.10">
    <property type="entry name" value="Winged helix-like DNA-binding domain superfamily/Winged helix DNA-binding domain"/>
    <property type="match status" value="1"/>
</dbReference>
<organism evidence="2 3">
    <name type="scientific">Streptomyces ipomoeae</name>
    <dbReference type="NCBI Taxonomy" id="103232"/>
    <lineage>
        <taxon>Bacteria</taxon>
        <taxon>Bacillati</taxon>
        <taxon>Actinomycetota</taxon>
        <taxon>Actinomycetes</taxon>
        <taxon>Kitasatosporales</taxon>
        <taxon>Streptomycetaceae</taxon>
        <taxon>Streptomyces</taxon>
    </lineage>
</organism>